<organism evidence="1 2">
    <name type="scientific">Paramecium sonneborni</name>
    <dbReference type="NCBI Taxonomy" id="65129"/>
    <lineage>
        <taxon>Eukaryota</taxon>
        <taxon>Sar</taxon>
        <taxon>Alveolata</taxon>
        <taxon>Ciliophora</taxon>
        <taxon>Intramacronucleata</taxon>
        <taxon>Oligohymenophorea</taxon>
        <taxon>Peniculida</taxon>
        <taxon>Parameciidae</taxon>
        <taxon>Paramecium</taxon>
    </lineage>
</organism>
<comment type="caution">
    <text evidence="1">The sequence shown here is derived from an EMBL/GenBank/DDBJ whole genome shotgun (WGS) entry which is preliminary data.</text>
</comment>
<gene>
    <name evidence="1" type="ORF">PSON_ATCC_30995.1.T0760014</name>
</gene>
<accession>A0A8S1PGD6</accession>
<dbReference type="EMBL" id="CAJJDN010000076">
    <property type="protein sequence ID" value="CAD8101498.1"/>
    <property type="molecule type" value="Genomic_DNA"/>
</dbReference>
<proteinExistence type="predicted"/>
<sequence length="62" mass="6986">MNCATPGLNSYACATASGSCYFDTISNSFQYVSNPFSTYLLNKYLINYYNYTINITYSCSQN</sequence>
<keyword evidence="2" id="KW-1185">Reference proteome</keyword>
<reference evidence="1" key="1">
    <citation type="submission" date="2021-01" db="EMBL/GenBank/DDBJ databases">
        <authorList>
            <consortium name="Genoscope - CEA"/>
            <person name="William W."/>
        </authorList>
    </citation>
    <scope>NUCLEOTIDE SEQUENCE</scope>
</reference>
<evidence type="ECO:0000313" key="2">
    <source>
        <dbReference type="Proteomes" id="UP000692954"/>
    </source>
</evidence>
<dbReference type="Proteomes" id="UP000692954">
    <property type="component" value="Unassembled WGS sequence"/>
</dbReference>
<dbReference type="AlphaFoldDB" id="A0A8S1PGD6"/>
<evidence type="ECO:0000313" key="1">
    <source>
        <dbReference type="EMBL" id="CAD8101498.1"/>
    </source>
</evidence>
<name>A0A8S1PGD6_9CILI</name>
<protein>
    <submittedName>
        <fullName evidence="1">Uncharacterized protein</fullName>
    </submittedName>
</protein>